<name>V8RCH6_9PSED</name>
<dbReference type="EMBL" id="AYMZ01000003">
    <property type="protein sequence ID" value="ETF09821.1"/>
    <property type="molecule type" value="Genomic_DNA"/>
</dbReference>
<dbReference type="Proteomes" id="UP000024771">
    <property type="component" value="Chromosome"/>
</dbReference>
<dbReference type="HOGENOM" id="CLU_3256581_0_0_6"/>
<organism evidence="1 2">
    <name type="scientific">Pseudomonas moraviensis R28-S</name>
    <dbReference type="NCBI Taxonomy" id="1395516"/>
    <lineage>
        <taxon>Bacteria</taxon>
        <taxon>Pseudomonadati</taxon>
        <taxon>Pseudomonadota</taxon>
        <taxon>Gammaproteobacteria</taxon>
        <taxon>Pseudomonadales</taxon>
        <taxon>Pseudomonadaceae</taxon>
        <taxon>Pseudomonas</taxon>
    </lineage>
</organism>
<comment type="caution">
    <text evidence="1">The sequence shown here is derived from an EMBL/GenBank/DDBJ whole genome shotgun (WGS) entry which is preliminary data.</text>
</comment>
<gene>
    <name evidence="1" type="ORF">PMO01_09860</name>
</gene>
<evidence type="ECO:0000313" key="1">
    <source>
        <dbReference type="EMBL" id="ETF09821.1"/>
    </source>
</evidence>
<dbReference type="AlphaFoldDB" id="V8RCH6"/>
<protein>
    <submittedName>
        <fullName evidence="1">Uncharacterized protein</fullName>
    </submittedName>
</protein>
<accession>V8RCH6</accession>
<proteinExistence type="predicted"/>
<sequence>MQNAEYLDSIRHLINHYVVRMYNDFPGAGRSTFTVEMGMNGE</sequence>
<evidence type="ECO:0000313" key="2">
    <source>
        <dbReference type="Proteomes" id="UP000024771"/>
    </source>
</evidence>
<reference evidence="1 2" key="1">
    <citation type="journal article" date="2014" name="Genome Announc.">
        <title>Draft Genome Sequence of Pseudomonas moraviensis R28-S.</title>
        <authorList>
            <person name="Hunter S.S."/>
            <person name="Yano H."/>
            <person name="Loftie-Eaton W."/>
            <person name="Hughes J."/>
            <person name="De Gelder L."/>
            <person name="Stragier P."/>
            <person name="De Vos P."/>
            <person name="Settles M.L."/>
            <person name="Top E.M."/>
        </authorList>
    </citation>
    <scope>NUCLEOTIDE SEQUENCE [LARGE SCALE GENOMIC DNA]</scope>
    <source>
        <strain evidence="2">R28</strain>
    </source>
</reference>